<dbReference type="Proteomes" id="UP001164748">
    <property type="component" value="Chromosome"/>
</dbReference>
<dbReference type="InterPro" id="IPR007359">
    <property type="entry name" value="SigmaE_reg_RseC_MucC"/>
</dbReference>
<dbReference type="InterPro" id="IPR026268">
    <property type="entry name" value="RseC"/>
</dbReference>
<gene>
    <name evidence="2" type="ORF">N8M53_02575</name>
</gene>
<keyword evidence="1" id="KW-0472">Membrane</keyword>
<dbReference type="PIRSF" id="PIRSF004923">
    <property type="entry name" value="RseC"/>
    <property type="match status" value="1"/>
</dbReference>
<protein>
    <submittedName>
        <fullName evidence="2">SoxR reducing system RseC family protein</fullName>
    </submittedName>
</protein>
<dbReference type="RefSeq" id="WP_269579377.1">
    <property type="nucleotide sequence ID" value="NZ_CP114588.1"/>
</dbReference>
<keyword evidence="1" id="KW-1133">Transmembrane helix</keyword>
<evidence type="ECO:0000256" key="1">
    <source>
        <dbReference type="SAM" id="Phobius"/>
    </source>
</evidence>
<accession>A0AA47KLT9</accession>
<dbReference type="AlphaFoldDB" id="A0AA47KLT9"/>
<dbReference type="PANTHER" id="PTHR35867">
    <property type="entry name" value="PROTEIN RSEC"/>
    <property type="match status" value="1"/>
</dbReference>
<dbReference type="Pfam" id="PF04246">
    <property type="entry name" value="RseC_MucC"/>
    <property type="match status" value="1"/>
</dbReference>
<keyword evidence="1" id="KW-0812">Transmembrane</keyword>
<dbReference type="PANTHER" id="PTHR35867:SF1">
    <property type="entry name" value="PROTEIN RSEC"/>
    <property type="match status" value="1"/>
</dbReference>
<evidence type="ECO:0000313" key="3">
    <source>
        <dbReference type="Proteomes" id="UP001164748"/>
    </source>
</evidence>
<sequence>MIKALAEVTGYQDGWLSLACQQQTSCGSCQSQSQCGTGIVSKALPGKVKHLKVRAPKPLPAGTLVEIGLGEATLLRSALLVYMVPLVMMLTGALLGQFLFATLAGSGEGGVIALSLGLGAVGVGLARYLAPRIGTQDQQQPQLLRVMGEPVSDLSVINTTQQDSD</sequence>
<feature type="transmembrane region" description="Helical" evidence="1">
    <location>
        <begin position="79"/>
        <end position="104"/>
    </location>
</feature>
<reference evidence="2" key="1">
    <citation type="submission" date="2022-09" db="EMBL/GenBank/DDBJ databases">
        <authorList>
            <person name="Li Z.-J."/>
        </authorList>
    </citation>
    <scope>NUCLEOTIDE SEQUENCE</scope>
    <source>
        <strain evidence="2">TGB11</strain>
    </source>
</reference>
<dbReference type="EMBL" id="CP114588">
    <property type="protein sequence ID" value="WBA09128.1"/>
    <property type="molecule type" value="Genomic_DNA"/>
</dbReference>
<organism evidence="2 3">
    <name type="scientific">Salinivibrio kushneri</name>
    <dbReference type="NCBI Taxonomy" id="1908198"/>
    <lineage>
        <taxon>Bacteria</taxon>
        <taxon>Pseudomonadati</taxon>
        <taxon>Pseudomonadota</taxon>
        <taxon>Gammaproteobacteria</taxon>
        <taxon>Vibrionales</taxon>
        <taxon>Vibrionaceae</taxon>
        <taxon>Salinivibrio</taxon>
    </lineage>
</organism>
<evidence type="ECO:0000313" key="2">
    <source>
        <dbReference type="EMBL" id="WBA09128.1"/>
    </source>
</evidence>
<name>A0AA47KLT9_9GAMM</name>
<proteinExistence type="predicted"/>
<feature type="transmembrane region" description="Helical" evidence="1">
    <location>
        <begin position="110"/>
        <end position="130"/>
    </location>
</feature>